<dbReference type="PROSITE" id="PS50106">
    <property type="entry name" value="PDZ"/>
    <property type="match status" value="1"/>
</dbReference>
<sequence>MLAFLIAPAADAQPQVQDQAQPQPATAPAAIAAPQDRPFPGHIALRIDATDLDRHIFTGHETVPVPAQLSASGGDMVLLFPKWLPGDHSPSGELDAFASLVVNAGGTRLGWVRDPVDVYAFHIPVPRGSTSLDLDFQFLSPTEPKQGRVAMTPAMLSLQWNNMLLYPAGYFSRDITMDASVTLPAGWSFGTGLDVASTAGAVTHFKPVPLNTLVDNPMLAGRYFRREDLAPGAAVPVHLDIAADRPDDLAITPDQLARHRALVVQAQRLFGSHHYDHYDFLLSLSDELGGIGLEHHRSSENGVEPGYFTEWDKMAPERDLLPHEYTHSWNGKFRRPADLWQPNFNVPEQDSLLWVYEGQTQYWGKILAARSGLISRQEVLDSLAYTAATYSTGIGRSWRNLEDTTNDPVIASRRPIPFRSWQRSEDYYEEGALVWLDVDTRLRSLTHDSKSLDDFARAFFGIDNGSYITATYQLADVVKALNTVAPYDWAAFLNARLFATGPQAPLDGLTRGGYRLTYTDTETPFLKSEEANRKYTELSFSLGVALKSDGTVRGVIWDSPAFKAGIVVGTQIVAVNGLSYDADELKQTLKASLTDKAPIQILLKADRHYRMVTVDYHGGLRYPHLERTGTGPASLDTIISARK</sequence>
<organism evidence="2 3">
    <name type="scientific">Lichenicola cladoniae</name>
    <dbReference type="NCBI Taxonomy" id="1484109"/>
    <lineage>
        <taxon>Bacteria</taxon>
        <taxon>Pseudomonadati</taxon>
        <taxon>Pseudomonadota</taxon>
        <taxon>Alphaproteobacteria</taxon>
        <taxon>Acetobacterales</taxon>
        <taxon>Acetobacteraceae</taxon>
        <taxon>Lichenicola</taxon>
    </lineage>
</organism>
<dbReference type="Gene3D" id="2.30.42.10">
    <property type="match status" value="1"/>
</dbReference>
<dbReference type="InterPro" id="IPR007963">
    <property type="entry name" value="Peptidase_M61_catalytic"/>
</dbReference>
<dbReference type="InterPro" id="IPR001478">
    <property type="entry name" value="PDZ"/>
</dbReference>
<name>A0A6M8HNM3_9PROT</name>
<evidence type="ECO:0000259" key="1">
    <source>
        <dbReference type="PROSITE" id="PS50106"/>
    </source>
</evidence>
<dbReference type="SUPFAM" id="SSF50156">
    <property type="entry name" value="PDZ domain-like"/>
    <property type="match status" value="1"/>
</dbReference>
<dbReference type="InterPro" id="IPR040756">
    <property type="entry name" value="Peptidase_M61_N"/>
</dbReference>
<dbReference type="PIRSF" id="PIRSF016493">
    <property type="entry name" value="Glycyl_aminpptds"/>
    <property type="match status" value="1"/>
</dbReference>
<protein>
    <submittedName>
        <fullName evidence="2">M61 family metallopeptidase</fullName>
    </submittedName>
</protein>
<keyword evidence="3" id="KW-1185">Reference proteome</keyword>
<dbReference type="InterPro" id="IPR027268">
    <property type="entry name" value="Peptidase_M4/M1_CTD_sf"/>
</dbReference>
<feature type="domain" description="PDZ" evidence="1">
    <location>
        <begin position="522"/>
        <end position="592"/>
    </location>
</feature>
<dbReference type="InterPro" id="IPR024191">
    <property type="entry name" value="Peptidase_M61"/>
</dbReference>
<dbReference type="Proteomes" id="UP000500767">
    <property type="component" value="Chromosome"/>
</dbReference>
<evidence type="ECO:0000313" key="2">
    <source>
        <dbReference type="EMBL" id="QKE89922.1"/>
    </source>
</evidence>
<dbReference type="Pfam" id="PF17899">
    <property type="entry name" value="Peptidase_M61_N"/>
    <property type="match status" value="1"/>
</dbReference>
<dbReference type="RefSeq" id="WP_171834911.1">
    <property type="nucleotide sequence ID" value="NZ_CP053708.1"/>
</dbReference>
<reference evidence="2 3" key="1">
    <citation type="journal article" date="2014" name="World J. Microbiol. Biotechnol.">
        <title>Biodiversity and physiological characteristics of Antarctic and Arctic lichens-associated bacteria.</title>
        <authorList>
            <person name="Lee Y.M."/>
            <person name="Kim E.H."/>
            <person name="Lee H.K."/>
            <person name="Hong S.G."/>
        </authorList>
    </citation>
    <scope>NUCLEOTIDE SEQUENCE [LARGE SCALE GENOMIC DNA]</scope>
    <source>
        <strain evidence="2 3">PAMC 26569</strain>
    </source>
</reference>
<evidence type="ECO:0000313" key="3">
    <source>
        <dbReference type="Proteomes" id="UP000500767"/>
    </source>
</evidence>
<dbReference type="EMBL" id="CP053708">
    <property type="protein sequence ID" value="QKE89922.1"/>
    <property type="molecule type" value="Genomic_DNA"/>
</dbReference>
<dbReference type="Pfam" id="PF05299">
    <property type="entry name" value="Peptidase_M61"/>
    <property type="match status" value="1"/>
</dbReference>
<dbReference type="InterPro" id="IPR036034">
    <property type="entry name" value="PDZ_sf"/>
</dbReference>
<gene>
    <name evidence="2" type="ORF">HN018_07570</name>
</gene>
<dbReference type="KEGG" id="lck:HN018_07570"/>
<proteinExistence type="predicted"/>
<dbReference type="AlphaFoldDB" id="A0A6M8HNM3"/>
<accession>A0A6M8HNM3</accession>
<dbReference type="Gene3D" id="2.60.40.3650">
    <property type="match status" value="1"/>
</dbReference>
<dbReference type="Gene3D" id="1.10.390.10">
    <property type="entry name" value="Neutral Protease Domain 2"/>
    <property type="match status" value="1"/>
</dbReference>